<dbReference type="EMBL" id="BAABDL010000061">
    <property type="protein sequence ID" value="GAA4067047.1"/>
    <property type="molecule type" value="Genomic_DNA"/>
</dbReference>
<feature type="chain" id="PRO_5047477456" evidence="1">
    <location>
        <begin position="19"/>
        <end position="144"/>
    </location>
</feature>
<dbReference type="PROSITE" id="PS51257">
    <property type="entry name" value="PROKAR_LIPOPROTEIN"/>
    <property type="match status" value="1"/>
</dbReference>
<proteinExistence type="predicted"/>
<accession>A0ABP7VHB5</accession>
<protein>
    <submittedName>
        <fullName evidence="2">Uncharacterized protein</fullName>
    </submittedName>
</protein>
<dbReference type="Proteomes" id="UP001501734">
    <property type="component" value="Unassembled WGS sequence"/>
</dbReference>
<evidence type="ECO:0000313" key="3">
    <source>
        <dbReference type="Proteomes" id="UP001501734"/>
    </source>
</evidence>
<dbReference type="RefSeq" id="WP_344911270.1">
    <property type="nucleotide sequence ID" value="NZ_BAABDL010000061.1"/>
</dbReference>
<organism evidence="2 3">
    <name type="scientific">Amphibacillus indicireducens</name>
    <dbReference type="NCBI Taxonomy" id="1076330"/>
    <lineage>
        <taxon>Bacteria</taxon>
        <taxon>Bacillati</taxon>
        <taxon>Bacillota</taxon>
        <taxon>Bacilli</taxon>
        <taxon>Bacillales</taxon>
        <taxon>Bacillaceae</taxon>
        <taxon>Amphibacillus</taxon>
    </lineage>
</organism>
<reference evidence="3" key="1">
    <citation type="journal article" date="2019" name="Int. J. Syst. Evol. Microbiol.">
        <title>The Global Catalogue of Microorganisms (GCM) 10K type strain sequencing project: providing services to taxonomists for standard genome sequencing and annotation.</title>
        <authorList>
            <consortium name="The Broad Institute Genomics Platform"/>
            <consortium name="The Broad Institute Genome Sequencing Center for Infectious Disease"/>
            <person name="Wu L."/>
            <person name="Ma J."/>
        </authorList>
    </citation>
    <scope>NUCLEOTIDE SEQUENCE [LARGE SCALE GENOMIC DNA]</scope>
    <source>
        <strain evidence="3">JCM 17250</strain>
    </source>
</reference>
<keyword evidence="3" id="KW-1185">Reference proteome</keyword>
<evidence type="ECO:0000256" key="1">
    <source>
        <dbReference type="SAM" id="SignalP"/>
    </source>
</evidence>
<sequence length="144" mass="16534">MYKKLLLFLILLTGVLIGCQTDDESIELDYEGIGTNWRVDLEYEEEQLNNGEYEFEFNLVITYNDQLGESIVADQMGYRLELGDVAVFENMEVYDETIDVSALYVDGEGLSEHSLTNDAQVLIVINWDDQEESFPLNLVRTDDD</sequence>
<gene>
    <name evidence="2" type="ORF">GCM10022410_11680</name>
</gene>
<keyword evidence="1" id="KW-0732">Signal</keyword>
<comment type="caution">
    <text evidence="2">The sequence shown here is derived from an EMBL/GenBank/DDBJ whole genome shotgun (WGS) entry which is preliminary data.</text>
</comment>
<name>A0ABP7VHB5_9BACI</name>
<evidence type="ECO:0000313" key="2">
    <source>
        <dbReference type="EMBL" id="GAA4067047.1"/>
    </source>
</evidence>
<feature type="signal peptide" evidence="1">
    <location>
        <begin position="1"/>
        <end position="18"/>
    </location>
</feature>